<proteinExistence type="predicted"/>
<keyword evidence="2" id="KW-1185">Reference proteome</keyword>
<accession>B9XL59</accession>
<evidence type="ECO:0008006" key="3">
    <source>
        <dbReference type="Google" id="ProtNLM"/>
    </source>
</evidence>
<dbReference type="OrthoDB" id="8780040at2"/>
<evidence type="ECO:0000313" key="1">
    <source>
        <dbReference type="EMBL" id="EEF59410.1"/>
    </source>
</evidence>
<evidence type="ECO:0000313" key="2">
    <source>
        <dbReference type="Proteomes" id="UP000003688"/>
    </source>
</evidence>
<dbReference type="Pfam" id="PF15428">
    <property type="entry name" value="Imm26"/>
    <property type="match status" value="1"/>
</dbReference>
<dbReference type="AlphaFoldDB" id="B9XL59"/>
<name>B9XL59_PEDPL</name>
<dbReference type="InterPro" id="IPR029278">
    <property type="entry name" value="Imm26"/>
</dbReference>
<dbReference type="EMBL" id="ABOX02000028">
    <property type="protein sequence ID" value="EEF59410.1"/>
    <property type="molecule type" value="Genomic_DNA"/>
</dbReference>
<dbReference type="Proteomes" id="UP000003688">
    <property type="component" value="Unassembled WGS sequence"/>
</dbReference>
<dbReference type="RefSeq" id="WP_007416550.1">
    <property type="nucleotide sequence ID" value="NZ_ABOX02000028.1"/>
</dbReference>
<protein>
    <recommendedName>
        <fullName evidence="3">Immunity protein 26 of polymorphic toxin system</fullName>
    </recommendedName>
</protein>
<reference evidence="1 2" key="1">
    <citation type="journal article" date="2011" name="J. Bacteriol.">
        <title>Genome sequence of 'Pedosphaera parvula' Ellin514, an aerobic Verrucomicrobial isolate from pasture soil.</title>
        <authorList>
            <person name="Kant R."/>
            <person name="van Passel M.W."/>
            <person name="Sangwan P."/>
            <person name="Palva A."/>
            <person name="Lucas S."/>
            <person name="Copeland A."/>
            <person name="Lapidus A."/>
            <person name="Glavina Del Rio T."/>
            <person name="Dalin E."/>
            <person name="Tice H."/>
            <person name="Bruce D."/>
            <person name="Goodwin L."/>
            <person name="Pitluck S."/>
            <person name="Chertkov O."/>
            <person name="Larimer F.W."/>
            <person name="Land M.L."/>
            <person name="Hauser L."/>
            <person name="Brettin T.S."/>
            <person name="Detter J.C."/>
            <person name="Han S."/>
            <person name="de Vos W.M."/>
            <person name="Janssen P.H."/>
            <person name="Smidt H."/>
        </authorList>
    </citation>
    <scope>NUCLEOTIDE SEQUENCE [LARGE SCALE GENOMIC DNA]</scope>
    <source>
        <strain evidence="1 2">Ellin514</strain>
    </source>
</reference>
<sequence length="153" mass="16983">MKLPYKEGTWFAVPLRQGGFAIGVVARATAKGKVILGYFFGPRRMSVPTLEEVETLNPQNAIRKLQVGDLSLVKGEWPIIGLSKSWERADWPMPVFIRRDPLRPKAWLVYRSDTDPNVVIREEPAPNGLTGLENDSLSGAGAAEIVLTRLLTK</sequence>
<comment type="caution">
    <text evidence="1">The sequence shown here is derived from an EMBL/GenBank/DDBJ whole genome shotgun (WGS) entry which is preliminary data.</text>
</comment>
<dbReference type="STRING" id="320771.Cflav_PD2254"/>
<gene>
    <name evidence="1" type="ORF">Cflav_PD2254</name>
</gene>
<organism evidence="1 2">
    <name type="scientific">Pedosphaera parvula (strain Ellin514)</name>
    <dbReference type="NCBI Taxonomy" id="320771"/>
    <lineage>
        <taxon>Bacteria</taxon>
        <taxon>Pseudomonadati</taxon>
        <taxon>Verrucomicrobiota</taxon>
        <taxon>Pedosphaerae</taxon>
        <taxon>Pedosphaerales</taxon>
        <taxon>Pedosphaeraceae</taxon>
        <taxon>Pedosphaera</taxon>
    </lineage>
</organism>